<accession>A0A3M5L7U4</accession>
<gene>
    <name evidence="1" type="ORF">ALP48_200041</name>
</gene>
<evidence type="ECO:0000313" key="2">
    <source>
        <dbReference type="Proteomes" id="UP000268096"/>
    </source>
</evidence>
<dbReference type="EMBL" id="RBTH01000244">
    <property type="protein sequence ID" value="RMT43735.1"/>
    <property type="molecule type" value="Genomic_DNA"/>
</dbReference>
<organism evidence="1 2">
    <name type="scientific">Pseudomonas syringae pv. solidagae</name>
    <dbReference type="NCBI Taxonomy" id="264458"/>
    <lineage>
        <taxon>Bacteria</taxon>
        <taxon>Pseudomonadati</taxon>
        <taxon>Pseudomonadota</taxon>
        <taxon>Gammaproteobacteria</taxon>
        <taxon>Pseudomonadales</taxon>
        <taxon>Pseudomonadaceae</taxon>
        <taxon>Pseudomonas</taxon>
        <taxon>Pseudomonas syringae</taxon>
    </lineage>
</organism>
<dbReference type="Proteomes" id="UP000268096">
    <property type="component" value="Unassembled WGS sequence"/>
</dbReference>
<proteinExistence type="predicted"/>
<reference evidence="1 2" key="1">
    <citation type="submission" date="2018-08" db="EMBL/GenBank/DDBJ databases">
        <title>Recombination of ecologically and evolutionarily significant loci maintains genetic cohesion in the Pseudomonas syringae species complex.</title>
        <authorList>
            <person name="Dillon M."/>
            <person name="Thakur S."/>
            <person name="Almeida R.N.D."/>
            <person name="Weir B.S."/>
            <person name="Guttman D.S."/>
        </authorList>
    </citation>
    <scope>NUCLEOTIDE SEQUENCE [LARGE SCALE GENOMIC DNA]</scope>
    <source>
        <strain evidence="1 2">ICMP 16926</strain>
    </source>
</reference>
<dbReference type="AlphaFoldDB" id="A0A3M5L7U4"/>
<comment type="caution">
    <text evidence="1">The sequence shown here is derived from an EMBL/GenBank/DDBJ whole genome shotgun (WGS) entry which is preliminary data.</text>
</comment>
<protein>
    <submittedName>
        <fullName evidence="1">Uncharacterized protein</fullName>
    </submittedName>
</protein>
<sequence length="89" mass="9470">MIDPADVLDSAIGTQSGAVAAAIQALTAAKRIGDETFGTQTRLGVITPRQARTTDVQLAHRTLRQQVHLIVENVQASSCQRLANRHAAP</sequence>
<name>A0A3M5L7U4_PSESX</name>
<dbReference type="AntiFam" id="ANF00178">
    <property type="entry name" value="Shadow ORF (opposite dhbF)"/>
</dbReference>
<evidence type="ECO:0000313" key="1">
    <source>
        <dbReference type="EMBL" id="RMT43735.1"/>
    </source>
</evidence>